<evidence type="ECO:0000313" key="4">
    <source>
        <dbReference type="Proteomes" id="UP000184204"/>
    </source>
</evidence>
<dbReference type="Proteomes" id="UP000068026">
    <property type="component" value="Chromosome"/>
</dbReference>
<protein>
    <submittedName>
        <fullName evidence="2">Uncharacterized protein</fullName>
    </submittedName>
</protein>
<dbReference type="AlphaFoldDB" id="A0A0X8V8Q6"/>
<proteinExistence type="predicted"/>
<reference evidence="2" key="3">
    <citation type="submission" date="2016-11" db="EMBL/GenBank/DDBJ databases">
        <authorList>
            <person name="Varghese N."/>
            <person name="Submissions S."/>
        </authorList>
    </citation>
    <scope>NUCLEOTIDE SEQUENCE</scope>
    <source>
        <strain evidence="2">DSM 1682</strain>
    </source>
</reference>
<sequence>MKGWLYLLNFVENSFPGLEKDLYEQGLFDNIKKRKHCWLRKASLIVEH</sequence>
<dbReference type="KEGG" id="cpro:CPRO_05880"/>
<evidence type="ECO:0000313" key="3">
    <source>
        <dbReference type="Proteomes" id="UP000068026"/>
    </source>
</evidence>
<gene>
    <name evidence="1" type="ORF">CPRO_05880</name>
    <name evidence="2" type="ORF">SAMN02745151_02783</name>
</gene>
<dbReference type="EMBL" id="FQUA01000017">
    <property type="protein sequence ID" value="SHF10146.1"/>
    <property type="molecule type" value="Genomic_DNA"/>
</dbReference>
<keyword evidence="3" id="KW-1185">Reference proteome</keyword>
<reference evidence="3" key="2">
    <citation type="submission" date="2016-01" db="EMBL/GenBank/DDBJ databases">
        <authorList>
            <person name="Poehlein A."/>
            <person name="Schlien K."/>
            <person name="Gottschalk G."/>
            <person name="Buckel W."/>
            <person name="Daniel R."/>
        </authorList>
    </citation>
    <scope>NUCLEOTIDE SEQUENCE [LARGE SCALE GENOMIC DNA]</scope>
    <source>
        <strain evidence="3">X2</strain>
    </source>
</reference>
<organism evidence="2 4">
    <name type="scientific">Anaerotignum propionicum DSM 1682</name>
    <dbReference type="NCBI Taxonomy" id="991789"/>
    <lineage>
        <taxon>Bacteria</taxon>
        <taxon>Bacillati</taxon>
        <taxon>Bacillota</taxon>
        <taxon>Clostridia</taxon>
        <taxon>Lachnospirales</taxon>
        <taxon>Anaerotignaceae</taxon>
        <taxon>Anaerotignum</taxon>
    </lineage>
</organism>
<dbReference type="Proteomes" id="UP000184204">
    <property type="component" value="Unassembled WGS sequence"/>
</dbReference>
<evidence type="ECO:0000313" key="2">
    <source>
        <dbReference type="EMBL" id="SHF10146.1"/>
    </source>
</evidence>
<reference evidence="1 3" key="1">
    <citation type="journal article" date="2016" name="Genome Announc.">
        <title>Complete Genome Sequence of the Amino Acid-Fermenting Clostridium propionicum X2 (DSM 1682).</title>
        <authorList>
            <person name="Poehlein A."/>
            <person name="Schlien K."/>
            <person name="Chowdhury N.P."/>
            <person name="Gottschalk G."/>
            <person name="Buckel W."/>
            <person name="Daniel R."/>
        </authorList>
    </citation>
    <scope>NUCLEOTIDE SEQUENCE [LARGE SCALE GENOMIC DNA]</scope>
    <source>
        <strain evidence="1 3">X2</strain>
    </source>
</reference>
<evidence type="ECO:0000313" key="1">
    <source>
        <dbReference type="EMBL" id="AMJ40191.1"/>
    </source>
</evidence>
<reference evidence="4" key="4">
    <citation type="submission" date="2016-11" db="EMBL/GenBank/DDBJ databases">
        <authorList>
            <person name="Jaros S."/>
            <person name="Januszkiewicz K."/>
            <person name="Wedrychowicz H."/>
        </authorList>
    </citation>
    <scope>NUCLEOTIDE SEQUENCE [LARGE SCALE GENOMIC DNA]</scope>
    <source>
        <strain evidence="4">DSM 1682</strain>
    </source>
</reference>
<name>A0A0X8V8Q6_ANAPI</name>
<accession>A0A0X8V8Q6</accession>
<dbReference type="EMBL" id="CP014223">
    <property type="protein sequence ID" value="AMJ40191.1"/>
    <property type="molecule type" value="Genomic_DNA"/>
</dbReference>